<proteinExistence type="predicted"/>
<evidence type="ECO:0000259" key="1">
    <source>
        <dbReference type="Pfam" id="PF14200"/>
    </source>
</evidence>
<accession>A0AAV9X594</accession>
<comment type="caution">
    <text evidence="2">The sequence shown here is derived from an EMBL/GenBank/DDBJ whole genome shotgun (WGS) entry which is preliminary data.</text>
</comment>
<evidence type="ECO:0000313" key="3">
    <source>
        <dbReference type="Proteomes" id="UP001365542"/>
    </source>
</evidence>
<gene>
    <name evidence="2" type="ORF">TWF694_001916</name>
</gene>
<protein>
    <recommendedName>
        <fullName evidence="1">Ricin B lectin domain-containing protein</fullName>
    </recommendedName>
</protein>
<reference evidence="2 3" key="1">
    <citation type="submission" date="2019-10" db="EMBL/GenBank/DDBJ databases">
        <authorList>
            <person name="Palmer J.M."/>
        </authorList>
    </citation>
    <scope>NUCLEOTIDE SEQUENCE [LARGE SCALE GENOMIC DNA]</scope>
    <source>
        <strain evidence="2 3">TWF694</strain>
    </source>
</reference>
<dbReference type="SUPFAM" id="SSF50370">
    <property type="entry name" value="Ricin B-like lectins"/>
    <property type="match status" value="1"/>
</dbReference>
<dbReference type="CDD" id="cd23422">
    <property type="entry name" value="beta-trefoil_Ricin_MPL_CNL"/>
    <property type="match status" value="1"/>
</dbReference>
<dbReference type="Gene3D" id="2.80.10.50">
    <property type="match status" value="1"/>
</dbReference>
<name>A0AAV9X594_9PEZI</name>
<organism evidence="2 3">
    <name type="scientific">Orbilia ellipsospora</name>
    <dbReference type="NCBI Taxonomy" id="2528407"/>
    <lineage>
        <taxon>Eukaryota</taxon>
        <taxon>Fungi</taxon>
        <taxon>Dikarya</taxon>
        <taxon>Ascomycota</taxon>
        <taxon>Pezizomycotina</taxon>
        <taxon>Orbiliomycetes</taxon>
        <taxon>Orbiliales</taxon>
        <taxon>Orbiliaceae</taxon>
        <taxon>Orbilia</taxon>
    </lineage>
</organism>
<dbReference type="Pfam" id="PF14200">
    <property type="entry name" value="RicinB_lectin_2"/>
    <property type="match status" value="1"/>
</dbReference>
<feature type="domain" description="Ricin B lectin" evidence="1">
    <location>
        <begin position="38"/>
        <end position="124"/>
    </location>
</feature>
<dbReference type="InterPro" id="IPR000772">
    <property type="entry name" value="Ricin_B_lectin"/>
</dbReference>
<dbReference type="InterPro" id="IPR035992">
    <property type="entry name" value="Ricin_B-like_lectins"/>
</dbReference>
<sequence length="139" mass="15446">MVEAGRTYLIRNKQTGTCLDCNTGNSWVRAWHDKGGQNQKWVLDREGRGHPWTLRNVETGRFLAPAPEGGDVGPKTPINTSDEPHLWHLSDDGGLLRIQYPGNHALNIDIEGGSDHNDAVVFLWETGGDNQVWDFVESG</sequence>
<dbReference type="PROSITE" id="PS50231">
    <property type="entry name" value="RICIN_B_LECTIN"/>
    <property type="match status" value="1"/>
</dbReference>
<dbReference type="EMBL" id="JAVHJO010000010">
    <property type="protein sequence ID" value="KAK6535458.1"/>
    <property type="molecule type" value="Genomic_DNA"/>
</dbReference>
<keyword evidence="3" id="KW-1185">Reference proteome</keyword>
<evidence type="ECO:0000313" key="2">
    <source>
        <dbReference type="EMBL" id="KAK6535458.1"/>
    </source>
</evidence>
<dbReference type="AlphaFoldDB" id="A0AAV9X594"/>
<dbReference type="Proteomes" id="UP001365542">
    <property type="component" value="Unassembled WGS sequence"/>
</dbReference>